<protein>
    <submittedName>
        <fullName evidence="2">Uncharacterized protein</fullName>
    </submittedName>
</protein>
<name>A0A6A6HQF4_9PLEO</name>
<dbReference type="Proteomes" id="UP000800094">
    <property type="component" value="Unassembled WGS sequence"/>
</dbReference>
<sequence length="449" mass="49605">MDGQSCTQPPIENNGRTITHTTTDRNNGRTITHTICCCPSHKLGLDIMTPTQSMGILPTDPKSTTLLWEAVQKFNSGSPSILDRRYNMSNAASNARTILEKHGVQIGSLPMVSRKLELAPLDHVPPSPLRITADLGNIRRSLAFLQQTAAPVKEIELFAMTTLFRQQDIGADAVNGPLRLVGERTAPSKRPSSGPLAASTRLLWLAPEPVNPGNGDNASQSKSKSKVSKHPGSRGTEEPTPFWNANPQCIYVLDDSMFQSAFRSQVNILPLFRQRGMYPYLTVEVVDFQVSGLSLDEVIQKRPSPFKFGVQAVYNRWMLWDSVNASEEPENAAGACGDETNLPDADCFADRFRHFLFLVSLKDWCLVQIKPKADIKGPWAGVRMSQCTSNNFGYGLDDFVQAVHQVHLWGAGAYQDACKDDIKAFYNRLGGDSDKVSPRTGEKVKREID</sequence>
<dbReference type="RefSeq" id="XP_033675388.1">
    <property type="nucleotide sequence ID" value="XM_033820948.1"/>
</dbReference>
<feature type="compositionally biased region" description="Polar residues" evidence="1">
    <location>
        <begin position="1"/>
        <end position="21"/>
    </location>
</feature>
<accession>A0A6A6HQF4</accession>
<feature type="region of interest" description="Disordered" evidence="1">
    <location>
        <begin position="208"/>
        <end position="241"/>
    </location>
</feature>
<keyword evidence="3" id="KW-1185">Reference proteome</keyword>
<feature type="compositionally biased region" description="Basic residues" evidence="1">
    <location>
        <begin position="223"/>
        <end position="232"/>
    </location>
</feature>
<dbReference type="GeneID" id="54574278"/>
<evidence type="ECO:0000256" key="1">
    <source>
        <dbReference type="SAM" id="MobiDB-lite"/>
    </source>
</evidence>
<gene>
    <name evidence="2" type="ORF">BU26DRAFT_236833</name>
</gene>
<dbReference type="AlphaFoldDB" id="A0A6A6HQF4"/>
<evidence type="ECO:0000313" key="3">
    <source>
        <dbReference type="Proteomes" id="UP000800094"/>
    </source>
</evidence>
<proteinExistence type="predicted"/>
<reference evidence="2" key="1">
    <citation type="journal article" date="2020" name="Stud. Mycol.">
        <title>101 Dothideomycetes genomes: a test case for predicting lifestyles and emergence of pathogens.</title>
        <authorList>
            <person name="Haridas S."/>
            <person name="Albert R."/>
            <person name="Binder M."/>
            <person name="Bloem J."/>
            <person name="Labutti K."/>
            <person name="Salamov A."/>
            <person name="Andreopoulos B."/>
            <person name="Baker S."/>
            <person name="Barry K."/>
            <person name="Bills G."/>
            <person name="Bluhm B."/>
            <person name="Cannon C."/>
            <person name="Castanera R."/>
            <person name="Culley D."/>
            <person name="Daum C."/>
            <person name="Ezra D."/>
            <person name="Gonzalez J."/>
            <person name="Henrissat B."/>
            <person name="Kuo A."/>
            <person name="Liang C."/>
            <person name="Lipzen A."/>
            <person name="Lutzoni F."/>
            <person name="Magnuson J."/>
            <person name="Mondo S."/>
            <person name="Nolan M."/>
            <person name="Ohm R."/>
            <person name="Pangilinan J."/>
            <person name="Park H.-J."/>
            <person name="Ramirez L."/>
            <person name="Alfaro M."/>
            <person name="Sun H."/>
            <person name="Tritt A."/>
            <person name="Yoshinaga Y."/>
            <person name="Zwiers L.-H."/>
            <person name="Turgeon B."/>
            <person name="Goodwin S."/>
            <person name="Spatafora J."/>
            <person name="Crous P."/>
            <person name="Grigoriev I."/>
        </authorList>
    </citation>
    <scope>NUCLEOTIDE SEQUENCE</scope>
    <source>
        <strain evidence="2">CBS 122368</strain>
    </source>
</reference>
<evidence type="ECO:0000313" key="2">
    <source>
        <dbReference type="EMBL" id="KAF2240384.1"/>
    </source>
</evidence>
<feature type="region of interest" description="Disordered" evidence="1">
    <location>
        <begin position="1"/>
        <end position="26"/>
    </location>
</feature>
<dbReference type="EMBL" id="ML987218">
    <property type="protein sequence ID" value="KAF2240384.1"/>
    <property type="molecule type" value="Genomic_DNA"/>
</dbReference>
<organism evidence="2 3">
    <name type="scientific">Trematosphaeria pertusa</name>
    <dbReference type="NCBI Taxonomy" id="390896"/>
    <lineage>
        <taxon>Eukaryota</taxon>
        <taxon>Fungi</taxon>
        <taxon>Dikarya</taxon>
        <taxon>Ascomycota</taxon>
        <taxon>Pezizomycotina</taxon>
        <taxon>Dothideomycetes</taxon>
        <taxon>Pleosporomycetidae</taxon>
        <taxon>Pleosporales</taxon>
        <taxon>Massarineae</taxon>
        <taxon>Trematosphaeriaceae</taxon>
        <taxon>Trematosphaeria</taxon>
    </lineage>
</organism>